<accession>A0A1I0YYI1</accession>
<keyword evidence="2" id="KW-0805">Transcription regulation</keyword>
<dbReference type="GO" id="GO:0003700">
    <property type="term" value="F:DNA-binding transcription factor activity"/>
    <property type="evidence" value="ECO:0007669"/>
    <property type="project" value="InterPro"/>
</dbReference>
<sequence>MKNKILIGEMAKLHNISTQTLRYYDKIGLFKPRHVDEDNGYRYYDIEQCGNLDSILFLKNLGMHLEEIENYFKNRNLSSIKDVLKNQQERLEEEIKILKERSTAIDNKVNALEFYTNSKNLNVPILKEIDERYMVYINFKKGGTIELEYGIKALSNLVMDDLSLFKGSITCIIDKSNLHKKNYDYWKAVALVFNKDFVCNNKSKLKTITQDNFATIVFRGGINSGEKYYKKLLDYIYINNLKINGDGLIMTISDISYSSYEGDYIYEIQIPVIKP</sequence>
<dbReference type="OrthoDB" id="9773308at2"/>
<dbReference type="AlphaFoldDB" id="A0A1I0YYI1"/>
<dbReference type="InterPro" id="IPR009061">
    <property type="entry name" value="DNA-bd_dom_put_sf"/>
</dbReference>
<dbReference type="Gene3D" id="3.20.80.10">
    <property type="entry name" value="Regulatory factor, effector binding domain"/>
    <property type="match status" value="1"/>
</dbReference>
<dbReference type="RefSeq" id="WP_090041359.1">
    <property type="nucleotide sequence ID" value="NZ_FOKI01000015.1"/>
</dbReference>
<dbReference type="CDD" id="cd01107">
    <property type="entry name" value="HTH_BmrR"/>
    <property type="match status" value="1"/>
</dbReference>
<dbReference type="PANTHER" id="PTHR30204">
    <property type="entry name" value="REDOX-CYCLING DRUG-SENSING TRANSCRIPTIONAL ACTIVATOR SOXR"/>
    <property type="match status" value="1"/>
</dbReference>
<evidence type="ECO:0000313" key="7">
    <source>
        <dbReference type="EMBL" id="SFB17430.1"/>
    </source>
</evidence>
<evidence type="ECO:0000259" key="6">
    <source>
        <dbReference type="PROSITE" id="PS50937"/>
    </source>
</evidence>
<dbReference type="SUPFAM" id="SSF46955">
    <property type="entry name" value="Putative DNA-binding domain"/>
    <property type="match status" value="1"/>
</dbReference>
<dbReference type="Pfam" id="PF13411">
    <property type="entry name" value="MerR_1"/>
    <property type="match status" value="1"/>
</dbReference>
<dbReference type="InterPro" id="IPR000551">
    <property type="entry name" value="MerR-type_HTH_dom"/>
</dbReference>
<dbReference type="PROSITE" id="PS50937">
    <property type="entry name" value="HTH_MERR_2"/>
    <property type="match status" value="1"/>
</dbReference>
<protein>
    <submittedName>
        <fullName evidence="7">DNA-binding transcriptional regulator, MerR family</fullName>
    </submittedName>
</protein>
<evidence type="ECO:0000256" key="2">
    <source>
        <dbReference type="ARBA" id="ARBA00023015"/>
    </source>
</evidence>
<dbReference type="EMBL" id="FOKI01000015">
    <property type="protein sequence ID" value="SFB17430.1"/>
    <property type="molecule type" value="Genomic_DNA"/>
</dbReference>
<evidence type="ECO:0000256" key="4">
    <source>
        <dbReference type="ARBA" id="ARBA00023163"/>
    </source>
</evidence>
<dbReference type="PANTHER" id="PTHR30204:SF69">
    <property type="entry name" value="MERR-FAMILY TRANSCRIPTIONAL REGULATOR"/>
    <property type="match status" value="1"/>
</dbReference>
<dbReference type="Gene3D" id="1.10.1660.10">
    <property type="match status" value="1"/>
</dbReference>
<evidence type="ECO:0000313" key="8">
    <source>
        <dbReference type="Proteomes" id="UP000198619"/>
    </source>
</evidence>
<reference evidence="7 8" key="1">
    <citation type="submission" date="2016-10" db="EMBL/GenBank/DDBJ databases">
        <authorList>
            <person name="de Groot N.N."/>
        </authorList>
    </citation>
    <scope>NUCLEOTIDE SEQUENCE [LARGE SCALE GENOMIC DNA]</scope>
    <source>
        <strain evidence="7 8">DSM 12271</strain>
    </source>
</reference>
<proteinExistence type="predicted"/>
<feature type="domain" description="HTH merR-type" evidence="6">
    <location>
        <begin position="4"/>
        <end position="74"/>
    </location>
</feature>
<feature type="coiled-coil region" evidence="5">
    <location>
        <begin position="74"/>
        <end position="108"/>
    </location>
</feature>
<dbReference type="InterPro" id="IPR047057">
    <property type="entry name" value="MerR_fam"/>
</dbReference>
<dbReference type="Proteomes" id="UP000198619">
    <property type="component" value="Unassembled WGS sequence"/>
</dbReference>
<keyword evidence="3 7" id="KW-0238">DNA-binding</keyword>
<dbReference type="SUPFAM" id="SSF55136">
    <property type="entry name" value="Probable bacterial effector-binding domain"/>
    <property type="match status" value="1"/>
</dbReference>
<gene>
    <name evidence="7" type="ORF">SAMN04488528_101577</name>
</gene>
<keyword evidence="5" id="KW-0175">Coiled coil</keyword>
<evidence type="ECO:0000256" key="3">
    <source>
        <dbReference type="ARBA" id="ARBA00023125"/>
    </source>
</evidence>
<keyword evidence="8" id="KW-1185">Reference proteome</keyword>
<evidence type="ECO:0000256" key="1">
    <source>
        <dbReference type="ARBA" id="ARBA00022491"/>
    </source>
</evidence>
<dbReference type="SMART" id="SM00422">
    <property type="entry name" value="HTH_MERR"/>
    <property type="match status" value="1"/>
</dbReference>
<dbReference type="STRING" id="84698.SAMN04488528_101577"/>
<evidence type="ECO:0000256" key="5">
    <source>
        <dbReference type="SAM" id="Coils"/>
    </source>
</evidence>
<keyword evidence="4" id="KW-0804">Transcription</keyword>
<dbReference type="InterPro" id="IPR011256">
    <property type="entry name" value="Reg_factor_effector_dom_sf"/>
</dbReference>
<organism evidence="7 8">
    <name type="scientific">Clostridium frigidicarnis</name>
    <dbReference type="NCBI Taxonomy" id="84698"/>
    <lineage>
        <taxon>Bacteria</taxon>
        <taxon>Bacillati</taxon>
        <taxon>Bacillota</taxon>
        <taxon>Clostridia</taxon>
        <taxon>Eubacteriales</taxon>
        <taxon>Clostridiaceae</taxon>
        <taxon>Clostridium</taxon>
    </lineage>
</organism>
<dbReference type="GO" id="GO:0003677">
    <property type="term" value="F:DNA binding"/>
    <property type="evidence" value="ECO:0007669"/>
    <property type="project" value="UniProtKB-KW"/>
</dbReference>
<name>A0A1I0YYI1_9CLOT</name>
<keyword evidence="1" id="KW-0678">Repressor</keyword>